<dbReference type="Gene3D" id="3.40.50.12780">
    <property type="entry name" value="N-terminal domain of ligase-like"/>
    <property type="match status" value="1"/>
</dbReference>
<keyword evidence="4" id="KW-0445">Lipid transport</keyword>
<feature type="transmembrane region" description="Helical" evidence="11">
    <location>
        <begin position="114"/>
        <end position="137"/>
    </location>
</feature>
<evidence type="ECO:0000256" key="6">
    <source>
        <dbReference type="ARBA" id="ARBA00026121"/>
    </source>
</evidence>
<keyword evidence="4" id="KW-0813">Transport</keyword>
<dbReference type="InterPro" id="IPR042099">
    <property type="entry name" value="ANL_N_sf"/>
</dbReference>
<dbReference type="CDD" id="cd05938">
    <property type="entry name" value="hsFATP2a_ACSVL_like"/>
    <property type="match status" value="1"/>
</dbReference>
<evidence type="ECO:0000259" key="13">
    <source>
        <dbReference type="Pfam" id="PF13193"/>
    </source>
</evidence>
<feature type="transmembrane region" description="Helical" evidence="11">
    <location>
        <begin position="228"/>
        <end position="248"/>
    </location>
</feature>
<evidence type="ECO:0000256" key="4">
    <source>
        <dbReference type="ARBA" id="ARBA00023055"/>
    </source>
</evidence>
<dbReference type="EC" id="6.2.1.3" evidence="6"/>
<comment type="catalytic activity">
    <reaction evidence="7">
        <text>a very long-chain fatty acid + ATP + CoA = a very long-chain fatty acyl-CoA + AMP + diphosphate</text>
        <dbReference type="Rhea" id="RHEA:54536"/>
        <dbReference type="ChEBI" id="CHEBI:30616"/>
        <dbReference type="ChEBI" id="CHEBI:33019"/>
        <dbReference type="ChEBI" id="CHEBI:57287"/>
        <dbReference type="ChEBI" id="CHEBI:58950"/>
        <dbReference type="ChEBI" id="CHEBI:138261"/>
        <dbReference type="ChEBI" id="CHEBI:456215"/>
    </reaction>
    <physiologicalReaction direction="left-to-right" evidence="7">
        <dbReference type="Rhea" id="RHEA:54537"/>
    </physiologicalReaction>
</comment>
<name>A0A8J5ZPT5_GALPY</name>
<evidence type="ECO:0000256" key="5">
    <source>
        <dbReference type="ARBA" id="ARBA00023098"/>
    </source>
</evidence>
<keyword evidence="11" id="KW-0472">Membrane</keyword>
<keyword evidence="11" id="KW-0812">Transmembrane</keyword>
<dbReference type="PANTHER" id="PTHR43107:SF4">
    <property type="entry name" value="LONG-CHAIN FATTY ACID TRANSPORT PROTEIN 2"/>
    <property type="match status" value="1"/>
</dbReference>
<dbReference type="InterPro" id="IPR045851">
    <property type="entry name" value="AMP-bd_C_sf"/>
</dbReference>
<evidence type="ECO:0000259" key="12">
    <source>
        <dbReference type="Pfam" id="PF00501"/>
    </source>
</evidence>
<sequence length="761" mass="85194">MGRGGCQDPREAEAPWEDRWGGPGGQVAAPPRGGGLSRLVSPRTSSERTHHSTCPRARAGTGSPDSAIAATSRCAPAQPTRRLRRVSSAAALHVRSAPSALEGTGGPATIMLPAIYSAVAGLLLLPLLVNFCCPYFFQDMSYFLRVAGVARRARRYGRRRPVRTFLHVFQEKVRQIPHKPFLLFRDETLTYVQVDRRSNQVARALHDHLGLRQGDCVALFMGNEPAYVWLWLGLAKLGCAMACLNYNIRAKSLLHCFQCSGAKVLLATPDLQAAVEEVLPTLKKDNVAVYYVSRTSNTDGVGTFLDKVDEVSTEPIPASWRSEVTFSTPAIYIYTSGTTGLPKAATINHHRIWIATGIALASGIRKDDIIYTTLPLYHSAALLIGVHGCIMAGATLALRTKFSASQFWDDCRKYNVTVIQYIGELLRYLCTLPQVTLPMFHYIFVIYRMGIHVLWLMLVLQLIQSKPNDHDHKVRMAVGNGLRADVWREFIKKFGDIHIYEFYAATEGNIGFLNYTRKIGAIGRVNYLQKKVITYELIKYDVEKDEPVRDGNGYCIKVPKGEVGLLICKITRLTPFSGYAGGKAQTEKKKLKDVFEKGDLYFNSGDLLMIDHDNFIYFHDRVGDTFRWKGENVATTEVADIVGLVDFVQEVNVYGVPVPGHEGRIGMASIKMKEDCEFDGKKLFKHVADYLPIYARPRFLRIQDVIEITGTFKHRKVTLVEEGFNPAVIKDALYFLDDKAEMYVPMTEDIYKAISDKTLKL</sequence>
<comment type="catalytic activity">
    <reaction evidence="9">
        <text>tetracosanoate + ATP + CoA = tetracosanoyl-CoA + AMP + diphosphate</text>
        <dbReference type="Rhea" id="RHEA:33639"/>
        <dbReference type="ChEBI" id="CHEBI:30616"/>
        <dbReference type="ChEBI" id="CHEBI:31014"/>
        <dbReference type="ChEBI" id="CHEBI:33019"/>
        <dbReference type="ChEBI" id="CHEBI:57287"/>
        <dbReference type="ChEBI" id="CHEBI:65052"/>
        <dbReference type="ChEBI" id="CHEBI:456215"/>
    </reaction>
    <physiologicalReaction direction="left-to-right" evidence="9">
        <dbReference type="Rhea" id="RHEA:33640"/>
    </physiologicalReaction>
</comment>
<gene>
    <name evidence="14" type="ORF">J0S82_001077</name>
</gene>
<feature type="compositionally biased region" description="Basic and acidic residues" evidence="10">
    <location>
        <begin position="8"/>
        <end position="20"/>
    </location>
</feature>
<dbReference type="GO" id="GO:0008206">
    <property type="term" value="P:bile acid metabolic process"/>
    <property type="evidence" value="ECO:0007669"/>
    <property type="project" value="TreeGrafter"/>
</dbReference>
<dbReference type="InterPro" id="IPR025110">
    <property type="entry name" value="AMP-bd_C"/>
</dbReference>
<dbReference type="AlphaFoldDB" id="A0A8J5ZPT5"/>
<keyword evidence="15" id="KW-1185">Reference proteome</keyword>
<dbReference type="OrthoDB" id="288590at2759"/>
<evidence type="ECO:0000256" key="10">
    <source>
        <dbReference type="SAM" id="MobiDB-lite"/>
    </source>
</evidence>
<proteinExistence type="inferred from homology"/>
<protein>
    <recommendedName>
        <fullName evidence="6">long-chain-fatty-acid--CoA ligase</fullName>
        <ecNumber evidence="6">6.2.1.3</ecNumber>
    </recommendedName>
    <alternativeName>
        <fullName evidence="8">Long-chain-fatty-acid--CoA ligase</fullName>
    </alternativeName>
</protein>
<evidence type="ECO:0000256" key="7">
    <source>
        <dbReference type="ARBA" id="ARBA00036527"/>
    </source>
</evidence>
<comment type="similarity">
    <text evidence="1">Belongs to the ATP-dependent AMP-binding enzyme family.</text>
</comment>
<keyword evidence="11" id="KW-1133">Transmembrane helix</keyword>
<dbReference type="EMBL" id="JAGFMF010012266">
    <property type="protein sequence ID" value="KAG8505273.1"/>
    <property type="molecule type" value="Genomic_DNA"/>
</dbReference>
<keyword evidence="5" id="KW-0443">Lipid metabolism</keyword>
<evidence type="ECO:0000256" key="9">
    <source>
        <dbReference type="ARBA" id="ARBA00048666"/>
    </source>
</evidence>
<dbReference type="Gene3D" id="3.30.300.30">
    <property type="match status" value="1"/>
</dbReference>
<dbReference type="Pfam" id="PF00501">
    <property type="entry name" value="AMP-binding"/>
    <property type="match status" value="1"/>
</dbReference>
<accession>A0A8J5ZPT5</accession>
<dbReference type="InterPro" id="IPR000873">
    <property type="entry name" value="AMP-dep_synth/lig_dom"/>
</dbReference>
<feature type="domain" description="AMP-dependent synthetase/ligase" evidence="12">
    <location>
        <begin position="169"/>
        <end position="550"/>
    </location>
</feature>
<keyword evidence="2" id="KW-0436">Ligase</keyword>
<dbReference type="PANTHER" id="PTHR43107">
    <property type="entry name" value="LONG-CHAIN FATTY ACID TRANSPORT PROTEIN"/>
    <property type="match status" value="1"/>
</dbReference>
<dbReference type="GO" id="GO:0044539">
    <property type="term" value="P:long-chain fatty acid import into cell"/>
    <property type="evidence" value="ECO:0007669"/>
    <property type="project" value="TreeGrafter"/>
</dbReference>
<feature type="domain" description="AMP-binding enzyme C-terminal" evidence="13">
    <location>
        <begin position="637"/>
        <end position="713"/>
    </location>
</feature>
<evidence type="ECO:0000256" key="3">
    <source>
        <dbReference type="ARBA" id="ARBA00022832"/>
    </source>
</evidence>
<feature type="transmembrane region" description="Helical" evidence="11">
    <location>
        <begin position="374"/>
        <end position="398"/>
    </location>
</feature>
<dbReference type="InterPro" id="IPR020845">
    <property type="entry name" value="AMP-binding_CS"/>
</dbReference>
<dbReference type="GO" id="GO:0005789">
    <property type="term" value="C:endoplasmic reticulum membrane"/>
    <property type="evidence" value="ECO:0007669"/>
    <property type="project" value="TreeGrafter"/>
</dbReference>
<dbReference type="FunFam" id="3.30.300.30:FF:000002">
    <property type="entry name" value="Long-chain fatty acid transport protein 1"/>
    <property type="match status" value="1"/>
</dbReference>
<feature type="region of interest" description="Disordered" evidence="10">
    <location>
        <begin position="1"/>
        <end position="80"/>
    </location>
</feature>
<dbReference type="GO" id="GO:0005886">
    <property type="term" value="C:plasma membrane"/>
    <property type="evidence" value="ECO:0007669"/>
    <property type="project" value="TreeGrafter"/>
</dbReference>
<keyword evidence="3" id="KW-0276">Fatty acid metabolism</keyword>
<comment type="caution">
    <text evidence="14">The sequence shown here is derived from an EMBL/GenBank/DDBJ whole genome shotgun (WGS) entry which is preliminary data.</text>
</comment>
<feature type="transmembrane region" description="Helical" evidence="11">
    <location>
        <begin position="439"/>
        <end position="463"/>
    </location>
</feature>
<dbReference type="GO" id="GO:0005324">
    <property type="term" value="F:long-chain fatty acid transmembrane transporter activity"/>
    <property type="evidence" value="ECO:0007669"/>
    <property type="project" value="TreeGrafter"/>
</dbReference>
<evidence type="ECO:0000256" key="1">
    <source>
        <dbReference type="ARBA" id="ARBA00006432"/>
    </source>
</evidence>
<dbReference type="GO" id="GO:0005778">
    <property type="term" value="C:peroxisomal membrane"/>
    <property type="evidence" value="ECO:0007669"/>
    <property type="project" value="TreeGrafter"/>
</dbReference>
<dbReference type="Pfam" id="PF13193">
    <property type="entry name" value="AMP-binding_C"/>
    <property type="match status" value="1"/>
</dbReference>
<dbReference type="SUPFAM" id="SSF56801">
    <property type="entry name" value="Acetyl-CoA synthetase-like"/>
    <property type="match status" value="1"/>
</dbReference>
<evidence type="ECO:0000313" key="15">
    <source>
        <dbReference type="Proteomes" id="UP000700334"/>
    </source>
</evidence>
<evidence type="ECO:0000256" key="2">
    <source>
        <dbReference type="ARBA" id="ARBA00022598"/>
    </source>
</evidence>
<evidence type="ECO:0000313" key="14">
    <source>
        <dbReference type="EMBL" id="KAG8505273.1"/>
    </source>
</evidence>
<reference evidence="14" key="1">
    <citation type="journal article" date="2021" name="Evol. Appl.">
        <title>The genome of the Pyrenean desman and the effects of bottlenecks and inbreeding on the genomic landscape of an endangered species.</title>
        <authorList>
            <person name="Escoda L."/>
            <person name="Castresana J."/>
        </authorList>
    </citation>
    <scope>NUCLEOTIDE SEQUENCE</scope>
    <source>
        <strain evidence="14">IBE-C5619</strain>
    </source>
</reference>
<dbReference type="Proteomes" id="UP000700334">
    <property type="component" value="Unassembled WGS sequence"/>
</dbReference>
<evidence type="ECO:0000256" key="8">
    <source>
        <dbReference type="ARBA" id="ARBA00041297"/>
    </source>
</evidence>
<organism evidence="14 15">
    <name type="scientific">Galemys pyrenaicus</name>
    <name type="common">Iberian desman</name>
    <name type="synonym">Pyrenean desman</name>
    <dbReference type="NCBI Taxonomy" id="202257"/>
    <lineage>
        <taxon>Eukaryota</taxon>
        <taxon>Metazoa</taxon>
        <taxon>Chordata</taxon>
        <taxon>Craniata</taxon>
        <taxon>Vertebrata</taxon>
        <taxon>Euteleostomi</taxon>
        <taxon>Mammalia</taxon>
        <taxon>Eutheria</taxon>
        <taxon>Laurasiatheria</taxon>
        <taxon>Eulipotyphla</taxon>
        <taxon>Talpidae</taxon>
        <taxon>Galemys</taxon>
    </lineage>
</organism>
<dbReference type="GO" id="GO:0004467">
    <property type="term" value="F:long-chain fatty acid-CoA ligase activity"/>
    <property type="evidence" value="ECO:0007669"/>
    <property type="project" value="UniProtKB-EC"/>
</dbReference>
<evidence type="ECO:0000256" key="11">
    <source>
        <dbReference type="SAM" id="Phobius"/>
    </source>
</evidence>
<dbReference type="PROSITE" id="PS00455">
    <property type="entry name" value="AMP_BINDING"/>
    <property type="match status" value="1"/>
</dbReference>